<evidence type="ECO:0000313" key="2">
    <source>
        <dbReference type="Proteomes" id="UP000034805"/>
    </source>
</evidence>
<proteinExistence type="predicted"/>
<dbReference type="PANTHER" id="PTHR45913:SF5">
    <property type="entry name" value="GENERAL TRANSCRIPTION FACTOR II-I REPEAT DOMAIN-CONTAINING PROTEIN 2A-LIKE PROTEIN"/>
    <property type="match status" value="1"/>
</dbReference>
<sequence length="218" mass="24484">TYEVEECVELVPIKDTSRGEDVLEFNGSSGHALTVECQQALCLATEGAPQMTGSEDGAAPKFEAQHEFHHSHCILHQRSLPNAEAAFWKTPEVLMDSHITPTKSLFRELQDDGWLKNLTFMVDITERLNGLRTKTQGRNKVVTALYDSLRKQKREKSLFHPPALKSHLGNVESLVDVQAEQLGDKISTLRQQFSGSFADFKDFEKDCNISKSIFYEGA</sequence>
<name>A0A0P7UY92_SCLFO</name>
<dbReference type="Proteomes" id="UP000034805">
    <property type="component" value="Unassembled WGS sequence"/>
</dbReference>
<accession>A0A0P7UY92</accession>
<gene>
    <name evidence="1" type="ORF">Z043_116470</name>
</gene>
<dbReference type="EMBL" id="JARO02006519">
    <property type="protein sequence ID" value="KPP65135.1"/>
    <property type="molecule type" value="Genomic_DNA"/>
</dbReference>
<organism evidence="1 2">
    <name type="scientific">Scleropages formosus</name>
    <name type="common">Asian bonytongue</name>
    <name type="synonym">Osteoglossum formosum</name>
    <dbReference type="NCBI Taxonomy" id="113540"/>
    <lineage>
        <taxon>Eukaryota</taxon>
        <taxon>Metazoa</taxon>
        <taxon>Chordata</taxon>
        <taxon>Craniata</taxon>
        <taxon>Vertebrata</taxon>
        <taxon>Euteleostomi</taxon>
        <taxon>Actinopterygii</taxon>
        <taxon>Neopterygii</taxon>
        <taxon>Teleostei</taxon>
        <taxon>Osteoglossocephala</taxon>
        <taxon>Osteoglossomorpha</taxon>
        <taxon>Osteoglossiformes</taxon>
        <taxon>Osteoglossidae</taxon>
        <taxon>Scleropages</taxon>
    </lineage>
</organism>
<evidence type="ECO:0000313" key="1">
    <source>
        <dbReference type="EMBL" id="KPP65135.1"/>
    </source>
</evidence>
<feature type="non-terminal residue" evidence="1">
    <location>
        <position position="1"/>
    </location>
</feature>
<reference evidence="1 2" key="1">
    <citation type="submission" date="2015-08" db="EMBL/GenBank/DDBJ databases">
        <title>The genome of the Asian arowana (Scleropages formosus).</title>
        <authorList>
            <person name="Tan M.H."/>
            <person name="Gan H.M."/>
            <person name="Croft L.J."/>
            <person name="Austin C.M."/>
        </authorList>
    </citation>
    <scope>NUCLEOTIDE SEQUENCE [LARGE SCALE GENOMIC DNA]</scope>
    <source>
        <strain evidence="1">Aro1</strain>
    </source>
</reference>
<comment type="caution">
    <text evidence="1">The sequence shown here is derived from an EMBL/GenBank/DDBJ whole genome shotgun (WGS) entry which is preliminary data.</text>
</comment>
<dbReference type="PANTHER" id="PTHR45913">
    <property type="entry name" value="EPM2A-INTERACTING PROTEIN 1"/>
    <property type="match status" value="1"/>
</dbReference>
<dbReference type="AlphaFoldDB" id="A0A0P7UY92"/>
<protein>
    <submittedName>
        <fullName evidence="1">Uncharacterized protein</fullName>
    </submittedName>
</protein>